<dbReference type="PANTHER" id="PTHR19818:SF139">
    <property type="entry name" value="PAIR-RULE PROTEIN ODD-PAIRED"/>
    <property type="match status" value="1"/>
</dbReference>
<keyword evidence="3" id="KW-0677">Repeat</keyword>
<dbReference type="GO" id="GO:0045944">
    <property type="term" value="P:positive regulation of transcription by RNA polymerase II"/>
    <property type="evidence" value="ECO:0007669"/>
    <property type="project" value="UniProtKB-ARBA"/>
</dbReference>
<dbReference type="PROSITE" id="PS00028">
    <property type="entry name" value="ZINC_FINGER_C2H2_1"/>
    <property type="match status" value="6"/>
</dbReference>
<dbReference type="InterPro" id="IPR050329">
    <property type="entry name" value="GLI_C2H2-zinc-finger"/>
</dbReference>
<evidence type="ECO:0000256" key="8">
    <source>
        <dbReference type="ARBA" id="ARBA00023163"/>
    </source>
</evidence>
<evidence type="ECO:0000256" key="7">
    <source>
        <dbReference type="ARBA" id="ARBA00023125"/>
    </source>
</evidence>
<dbReference type="FunFam" id="3.30.160.60:FF:000325">
    <property type="entry name" value="ZFP90 zinc finger protein"/>
    <property type="match status" value="1"/>
</dbReference>
<dbReference type="PANTHER" id="PTHR19818">
    <property type="entry name" value="ZINC FINGER PROTEIN ZIC AND GLI"/>
    <property type="match status" value="1"/>
</dbReference>
<keyword evidence="5" id="KW-0862">Zinc</keyword>
<feature type="domain" description="C2H2-type" evidence="12">
    <location>
        <begin position="370"/>
        <end position="397"/>
    </location>
</feature>
<evidence type="ECO:0000256" key="10">
    <source>
        <dbReference type="PROSITE-ProRule" id="PRU00042"/>
    </source>
</evidence>
<evidence type="ECO:0000256" key="3">
    <source>
        <dbReference type="ARBA" id="ARBA00022737"/>
    </source>
</evidence>
<keyword evidence="2" id="KW-0479">Metal-binding</keyword>
<dbReference type="Gene3D" id="3.30.160.60">
    <property type="entry name" value="Classic Zinc Finger"/>
    <property type="match status" value="7"/>
</dbReference>
<evidence type="ECO:0000256" key="11">
    <source>
        <dbReference type="SAM" id="MobiDB-lite"/>
    </source>
</evidence>
<name>A0A8H5M7Q0_9AGAR</name>
<feature type="domain" description="C2H2-type" evidence="12">
    <location>
        <begin position="340"/>
        <end position="369"/>
    </location>
</feature>
<evidence type="ECO:0000256" key="9">
    <source>
        <dbReference type="ARBA" id="ARBA00023242"/>
    </source>
</evidence>
<dbReference type="InterPro" id="IPR013087">
    <property type="entry name" value="Znf_C2H2_type"/>
</dbReference>
<comment type="caution">
    <text evidence="13">The sequence shown here is derived from an EMBL/GenBank/DDBJ whole genome shotgun (WGS) entry which is preliminary data.</text>
</comment>
<protein>
    <recommendedName>
        <fullName evidence="12">C2H2-type domain-containing protein</fullName>
    </recommendedName>
</protein>
<organism evidence="13 14">
    <name type="scientific">Tricholomella constricta</name>
    <dbReference type="NCBI Taxonomy" id="117010"/>
    <lineage>
        <taxon>Eukaryota</taxon>
        <taxon>Fungi</taxon>
        <taxon>Dikarya</taxon>
        <taxon>Basidiomycota</taxon>
        <taxon>Agaricomycotina</taxon>
        <taxon>Agaricomycetes</taxon>
        <taxon>Agaricomycetidae</taxon>
        <taxon>Agaricales</taxon>
        <taxon>Tricholomatineae</taxon>
        <taxon>Lyophyllaceae</taxon>
        <taxon>Tricholomella</taxon>
    </lineage>
</organism>
<evidence type="ECO:0000313" key="14">
    <source>
        <dbReference type="Proteomes" id="UP000565441"/>
    </source>
</evidence>
<dbReference type="FunFam" id="3.30.160.60:FF:000125">
    <property type="entry name" value="Putative zinc finger protein 143"/>
    <property type="match status" value="1"/>
</dbReference>
<dbReference type="GO" id="GO:0000978">
    <property type="term" value="F:RNA polymerase II cis-regulatory region sequence-specific DNA binding"/>
    <property type="evidence" value="ECO:0007669"/>
    <property type="project" value="TreeGrafter"/>
</dbReference>
<sequence>MGLGTCAATLSVTGPRTAPIVTALTNSFSVAPITIHTNQSSEPRTNLQAQRSLGNLRLKSFFVLATSSVGPIPVTGIIGGVNMQATPSTHPPVATPYIMPLLSPVVEPEVLTCMWGNCQASFASLAELVGHVNLEHLRLPSNTPQQLNHIAEANPDISQLACQWRDCSIYQSSQSIPNSSSGDQVDEVLNILANHLLHDHLGMDNRLCASAKMVGGKAITSRESSQPIAEAAIYSTSPSPSPGAHKCLWQSCGGSFSSYEELTSHITDVHVGGGKAKYDCLWEGCNRNGDNGFSSKQKICRHLQSHTGHRPYQCKICQQYFSEVATLQQHMRRHTQEKPYVCDYPGCGKTFAITGALTIHKRIHNGQKPFKCKFCDKAFAESSNLSKHLRTHTGARPYCCTEPGCNKSFARPDQLTRHLGVHRKKSPDQVARPLAALQ</sequence>
<gene>
    <name evidence="13" type="ORF">D9615_003502</name>
</gene>
<dbReference type="Pfam" id="PF13894">
    <property type="entry name" value="zf-C2H2_4"/>
    <property type="match status" value="1"/>
</dbReference>
<dbReference type="InterPro" id="IPR036236">
    <property type="entry name" value="Znf_C2H2_sf"/>
</dbReference>
<feature type="domain" description="C2H2-type" evidence="12">
    <location>
        <begin position="245"/>
        <end position="275"/>
    </location>
</feature>
<proteinExistence type="predicted"/>
<dbReference type="FunFam" id="3.30.160.60:FF:000624">
    <property type="entry name" value="zinc finger protein 697"/>
    <property type="match status" value="1"/>
</dbReference>
<evidence type="ECO:0000256" key="6">
    <source>
        <dbReference type="ARBA" id="ARBA00023015"/>
    </source>
</evidence>
<reference evidence="13 14" key="1">
    <citation type="journal article" date="2020" name="ISME J.">
        <title>Uncovering the hidden diversity of litter-decomposition mechanisms in mushroom-forming fungi.</title>
        <authorList>
            <person name="Floudas D."/>
            <person name="Bentzer J."/>
            <person name="Ahren D."/>
            <person name="Johansson T."/>
            <person name="Persson P."/>
            <person name="Tunlid A."/>
        </authorList>
    </citation>
    <scope>NUCLEOTIDE SEQUENCE [LARGE SCALE GENOMIC DNA]</scope>
    <source>
        <strain evidence="13 14">CBS 661.87</strain>
    </source>
</reference>
<dbReference type="GO" id="GO:0005634">
    <property type="term" value="C:nucleus"/>
    <property type="evidence" value="ECO:0007669"/>
    <property type="project" value="UniProtKB-SubCell"/>
</dbReference>
<evidence type="ECO:0000256" key="1">
    <source>
        <dbReference type="ARBA" id="ARBA00004123"/>
    </source>
</evidence>
<dbReference type="EMBL" id="JAACJP010000006">
    <property type="protein sequence ID" value="KAF5383751.1"/>
    <property type="molecule type" value="Genomic_DNA"/>
</dbReference>
<feature type="domain" description="C2H2-type" evidence="12">
    <location>
        <begin position="398"/>
        <end position="427"/>
    </location>
</feature>
<evidence type="ECO:0000256" key="5">
    <source>
        <dbReference type="ARBA" id="ARBA00022833"/>
    </source>
</evidence>
<keyword evidence="6" id="KW-0805">Transcription regulation</keyword>
<feature type="region of interest" description="Disordered" evidence="11">
    <location>
        <begin position="418"/>
        <end position="438"/>
    </location>
</feature>
<feature type="domain" description="C2H2-type" evidence="12">
    <location>
        <begin position="283"/>
        <end position="311"/>
    </location>
</feature>
<dbReference type="AlphaFoldDB" id="A0A8H5M7Q0"/>
<dbReference type="Proteomes" id="UP000565441">
    <property type="component" value="Unassembled WGS sequence"/>
</dbReference>
<keyword evidence="4 10" id="KW-0863">Zinc-finger</keyword>
<dbReference type="PROSITE" id="PS50157">
    <property type="entry name" value="ZINC_FINGER_C2H2_2"/>
    <property type="match status" value="6"/>
</dbReference>
<keyword evidence="8" id="KW-0804">Transcription</keyword>
<feature type="domain" description="C2H2-type" evidence="12">
    <location>
        <begin position="312"/>
        <end position="339"/>
    </location>
</feature>
<evidence type="ECO:0000256" key="2">
    <source>
        <dbReference type="ARBA" id="ARBA00022723"/>
    </source>
</evidence>
<dbReference type="GO" id="GO:0008270">
    <property type="term" value="F:zinc ion binding"/>
    <property type="evidence" value="ECO:0007669"/>
    <property type="project" value="UniProtKB-KW"/>
</dbReference>
<comment type="subcellular location">
    <subcellularLocation>
        <location evidence="1">Nucleus</location>
    </subcellularLocation>
</comment>
<dbReference type="GO" id="GO:0000981">
    <property type="term" value="F:DNA-binding transcription factor activity, RNA polymerase II-specific"/>
    <property type="evidence" value="ECO:0007669"/>
    <property type="project" value="UniProtKB-ARBA"/>
</dbReference>
<dbReference type="OrthoDB" id="3437960at2759"/>
<keyword evidence="14" id="KW-1185">Reference proteome</keyword>
<evidence type="ECO:0000313" key="13">
    <source>
        <dbReference type="EMBL" id="KAF5383751.1"/>
    </source>
</evidence>
<dbReference type="SMART" id="SM00355">
    <property type="entry name" value="ZnF_C2H2"/>
    <property type="match status" value="7"/>
</dbReference>
<accession>A0A8H5M7Q0</accession>
<keyword evidence="9" id="KW-0539">Nucleus</keyword>
<evidence type="ECO:0000259" key="12">
    <source>
        <dbReference type="PROSITE" id="PS50157"/>
    </source>
</evidence>
<dbReference type="SUPFAM" id="SSF57667">
    <property type="entry name" value="beta-beta-alpha zinc fingers"/>
    <property type="match status" value="5"/>
</dbReference>
<evidence type="ECO:0000256" key="4">
    <source>
        <dbReference type="ARBA" id="ARBA00022771"/>
    </source>
</evidence>
<keyword evidence="7" id="KW-0238">DNA-binding</keyword>
<dbReference type="Pfam" id="PF00096">
    <property type="entry name" value="zf-C2H2"/>
    <property type="match status" value="3"/>
</dbReference>